<dbReference type="Proteomes" id="UP001596183">
    <property type="component" value="Unassembled WGS sequence"/>
</dbReference>
<name>A0ABW0XUX7_9ACTN</name>
<feature type="chain" id="PRO_5047382516" description="Lipoprotein" evidence="1">
    <location>
        <begin position="22"/>
        <end position="217"/>
    </location>
</feature>
<gene>
    <name evidence="2" type="ORF">ACFP2V_31545</name>
</gene>
<evidence type="ECO:0000313" key="3">
    <source>
        <dbReference type="Proteomes" id="UP001596183"/>
    </source>
</evidence>
<keyword evidence="3" id="KW-1185">Reference proteome</keyword>
<protein>
    <recommendedName>
        <fullName evidence="4">Lipoprotein</fullName>
    </recommendedName>
</protein>
<evidence type="ECO:0000313" key="2">
    <source>
        <dbReference type="EMBL" id="MFC5674445.1"/>
    </source>
</evidence>
<accession>A0ABW0XUX7</accession>
<dbReference type="PROSITE" id="PS51257">
    <property type="entry name" value="PROKAR_LIPOPROTEIN"/>
    <property type="match status" value="1"/>
</dbReference>
<sequence>MKRRILPVAATFAATATLLLAACGAGDDGSKANDEIAGADAGKGTASASPSESEVTIKRPDMTLPGDVEEKFEGWETGDTTKDVILADAGKAQTAVTYSVTKGDSESPALRFYQSGTALTGSQDWVKEIVDAGLTYSGSVRYYAADISVFDKKSAGVSYCADESKAYNKNRKTEKVDKTPASNDSYVLYSTRLEKKSNGVWQTTKLESERGNKACIQ</sequence>
<evidence type="ECO:0000256" key="1">
    <source>
        <dbReference type="SAM" id="SignalP"/>
    </source>
</evidence>
<evidence type="ECO:0008006" key="4">
    <source>
        <dbReference type="Google" id="ProtNLM"/>
    </source>
</evidence>
<feature type="signal peptide" evidence="1">
    <location>
        <begin position="1"/>
        <end position="21"/>
    </location>
</feature>
<organism evidence="2 3">
    <name type="scientific">Streptomyces incanus</name>
    <dbReference type="NCBI Taxonomy" id="887453"/>
    <lineage>
        <taxon>Bacteria</taxon>
        <taxon>Bacillati</taxon>
        <taxon>Actinomycetota</taxon>
        <taxon>Actinomycetes</taxon>
        <taxon>Kitasatosporales</taxon>
        <taxon>Streptomycetaceae</taxon>
        <taxon>Streptomyces</taxon>
    </lineage>
</organism>
<comment type="caution">
    <text evidence="2">The sequence shown here is derived from an EMBL/GenBank/DDBJ whole genome shotgun (WGS) entry which is preliminary data.</text>
</comment>
<dbReference type="RefSeq" id="WP_381218688.1">
    <property type="nucleotide sequence ID" value="NZ_JBHSPC010000110.1"/>
</dbReference>
<dbReference type="EMBL" id="JBHSPC010000110">
    <property type="protein sequence ID" value="MFC5674445.1"/>
    <property type="molecule type" value="Genomic_DNA"/>
</dbReference>
<keyword evidence="1" id="KW-0732">Signal</keyword>
<proteinExistence type="predicted"/>
<reference evidence="3" key="1">
    <citation type="journal article" date="2019" name="Int. J. Syst. Evol. Microbiol.">
        <title>The Global Catalogue of Microorganisms (GCM) 10K type strain sequencing project: providing services to taxonomists for standard genome sequencing and annotation.</title>
        <authorList>
            <consortium name="The Broad Institute Genomics Platform"/>
            <consortium name="The Broad Institute Genome Sequencing Center for Infectious Disease"/>
            <person name="Wu L."/>
            <person name="Ma J."/>
        </authorList>
    </citation>
    <scope>NUCLEOTIDE SEQUENCE [LARGE SCALE GENOMIC DNA]</scope>
    <source>
        <strain evidence="3">JCM 13852</strain>
    </source>
</reference>